<feature type="domain" description="DUF2007" evidence="2">
    <location>
        <begin position="1"/>
        <end position="67"/>
    </location>
</feature>
<dbReference type="Gene3D" id="3.30.70.790">
    <property type="entry name" value="UreE, C-terminal domain"/>
    <property type="match status" value="1"/>
</dbReference>
<keyword evidence="4" id="KW-1185">Reference proteome</keyword>
<dbReference type="InterPro" id="IPR018551">
    <property type="entry name" value="DUF2007"/>
</dbReference>
<gene>
    <name evidence="3" type="ORF">E1B00_11400</name>
</gene>
<dbReference type="AlphaFoldDB" id="A0A5C4RRW3"/>
<reference evidence="3 4" key="1">
    <citation type="submission" date="2019-03" db="EMBL/GenBank/DDBJ databases">
        <title>Arenimonas daejeonensis sp. nov., isolated from compost.</title>
        <authorList>
            <person name="Jeon C.O."/>
        </authorList>
    </citation>
    <scope>NUCLEOTIDE SEQUENCE [LARGE SCALE GENOMIC DNA]</scope>
    <source>
        <strain evidence="3 4">R29</strain>
    </source>
</reference>
<comment type="caution">
    <text evidence="3">The sequence shown here is derived from an EMBL/GenBank/DDBJ whole genome shotgun (WGS) entry which is preliminary data.</text>
</comment>
<evidence type="ECO:0000313" key="4">
    <source>
        <dbReference type="Proteomes" id="UP000305760"/>
    </source>
</evidence>
<feature type="region of interest" description="Disordered" evidence="1">
    <location>
        <begin position="68"/>
        <end position="94"/>
    </location>
</feature>
<dbReference type="OrthoDB" id="5966675at2"/>
<feature type="compositionally biased region" description="Basic and acidic residues" evidence="1">
    <location>
        <begin position="84"/>
        <end position="94"/>
    </location>
</feature>
<evidence type="ECO:0000259" key="2">
    <source>
        <dbReference type="Pfam" id="PF09413"/>
    </source>
</evidence>
<evidence type="ECO:0000256" key="1">
    <source>
        <dbReference type="SAM" id="MobiDB-lite"/>
    </source>
</evidence>
<accession>A0A5C4RRW3</accession>
<feature type="compositionally biased region" description="Acidic residues" evidence="1">
    <location>
        <begin position="71"/>
        <end position="83"/>
    </location>
</feature>
<protein>
    <recommendedName>
        <fullName evidence="2">DUF2007 domain-containing protein</fullName>
    </recommendedName>
</protein>
<dbReference type="RefSeq" id="WP_139448826.1">
    <property type="nucleotide sequence ID" value="NZ_SMDR01000002.1"/>
</dbReference>
<dbReference type="EMBL" id="SMDR01000002">
    <property type="protein sequence ID" value="TNJ33926.1"/>
    <property type="molecule type" value="Genomic_DNA"/>
</dbReference>
<dbReference type="Proteomes" id="UP000305760">
    <property type="component" value="Unassembled WGS sequence"/>
</dbReference>
<name>A0A5C4RRW3_9GAMM</name>
<proteinExistence type="predicted"/>
<sequence length="94" mass="10026">MTPVYIAESELDAQLVQDLLVSAGIAAHVFGPNVAGSPAGVPATPQIRVVVEDGEAIVARALIKDWQTGPELDDEDSDEDDALFEDRLPLERDA</sequence>
<organism evidence="3 4">
    <name type="scientific">Arenimonas terrae</name>
    <dbReference type="NCBI Taxonomy" id="2546226"/>
    <lineage>
        <taxon>Bacteria</taxon>
        <taxon>Pseudomonadati</taxon>
        <taxon>Pseudomonadota</taxon>
        <taxon>Gammaproteobacteria</taxon>
        <taxon>Lysobacterales</taxon>
        <taxon>Lysobacteraceae</taxon>
        <taxon>Arenimonas</taxon>
    </lineage>
</organism>
<evidence type="ECO:0000313" key="3">
    <source>
        <dbReference type="EMBL" id="TNJ33926.1"/>
    </source>
</evidence>
<dbReference type="Pfam" id="PF09413">
    <property type="entry name" value="DUF2007"/>
    <property type="match status" value="1"/>
</dbReference>